<dbReference type="STRING" id="1198449.ACAM_1089"/>
<evidence type="ECO:0000313" key="2">
    <source>
        <dbReference type="Proteomes" id="UP000016887"/>
    </source>
</evidence>
<gene>
    <name evidence="1" type="ORF">ACAM_1089</name>
</gene>
<dbReference type="AlphaFoldDB" id="U3TF10"/>
<dbReference type="KEGG" id="acj:ACAM_1089"/>
<dbReference type="Proteomes" id="UP000016887">
    <property type="component" value="Chromosome"/>
</dbReference>
<evidence type="ECO:0000313" key="1">
    <source>
        <dbReference type="EMBL" id="BAN90558.1"/>
    </source>
</evidence>
<dbReference type="InterPro" id="IPR029028">
    <property type="entry name" value="Alpha/beta_knot_MTases"/>
</dbReference>
<keyword evidence="2" id="KW-1185">Reference proteome</keyword>
<accession>U3TF10</accession>
<sequence length="179" mass="19075">MHISWGDGLEAGRIHIGAAGTPLEAGVFISSSLLLSHGVRQGVLAAVRLGARWILARSSDVRRLYPDADSLEGWVKAVLRGRPLGASLIQGGVRDVMSYIGVKPEELLCVDYAGGGVWRDEEKLAAYRRAVYGDKLCSEAGAAERVYTPAPLNVAPALVNIVWDRVDAGLGIPGPCRKC</sequence>
<proteinExistence type="predicted"/>
<dbReference type="EMBL" id="AP012489">
    <property type="protein sequence ID" value="BAN90558.1"/>
    <property type="molecule type" value="Genomic_DNA"/>
</dbReference>
<dbReference type="SUPFAM" id="SSF75217">
    <property type="entry name" value="alpha/beta knot"/>
    <property type="match status" value="1"/>
</dbReference>
<dbReference type="eggNOG" id="arCOG01240">
    <property type="taxonomic scope" value="Archaea"/>
</dbReference>
<protein>
    <submittedName>
        <fullName evidence="1">Uncharacterized protein</fullName>
    </submittedName>
</protein>
<organism evidence="1 2">
    <name type="scientific">Aeropyrum camini SY1 = JCM 12091</name>
    <dbReference type="NCBI Taxonomy" id="1198449"/>
    <lineage>
        <taxon>Archaea</taxon>
        <taxon>Thermoproteota</taxon>
        <taxon>Thermoprotei</taxon>
        <taxon>Desulfurococcales</taxon>
        <taxon>Desulfurococcaceae</taxon>
        <taxon>Aeropyrum</taxon>
    </lineage>
</organism>
<reference evidence="1 2" key="1">
    <citation type="journal article" date="2013" name="Appl. Environ. Microbiol.">
        <title>Variation of the Virus-Related Elements within Syntenic Genomes of the Hyperthermophilic Archaeon Aeropyrum.</title>
        <authorList>
            <person name="Daifuku T."/>
            <person name="Yoshida T."/>
            <person name="Kitamura T."/>
            <person name="Kawaichi S."/>
            <person name="Inoue T."/>
            <person name="Nomura K."/>
            <person name="Yoshida Y."/>
            <person name="Kuno S."/>
            <person name="Sako Y."/>
        </authorList>
    </citation>
    <scope>NUCLEOTIDE SEQUENCE [LARGE SCALE GENOMIC DNA]</scope>
    <source>
        <strain evidence="1 2">SY1</strain>
    </source>
</reference>
<name>U3TF10_9CREN</name>